<dbReference type="HOGENOM" id="CLU_828124_0_0_0"/>
<dbReference type="Gene3D" id="2.40.10.120">
    <property type="match status" value="1"/>
</dbReference>
<organism evidence="2 3">
    <name type="scientific">Blastopirellula marina DSM 3645</name>
    <dbReference type="NCBI Taxonomy" id="314230"/>
    <lineage>
        <taxon>Bacteria</taxon>
        <taxon>Pseudomonadati</taxon>
        <taxon>Planctomycetota</taxon>
        <taxon>Planctomycetia</taxon>
        <taxon>Pirellulales</taxon>
        <taxon>Pirellulaceae</taxon>
        <taxon>Blastopirellula</taxon>
    </lineage>
</organism>
<comment type="caution">
    <text evidence="2">The sequence shown here is derived from an EMBL/GenBank/DDBJ whole genome shotgun (WGS) entry which is preliminary data.</text>
</comment>
<dbReference type="SUPFAM" id="SSF50494">
    <property type="entry name" value="Trypsin-like serine proteases"/>
    <property type="match status" value="1"/>
</dbReference>
<feature type="region of interest" description="Disordered" evidence="1">
    <location>
        <begin position="56"/>
        <end position="110"/>
    </location>
</feature>
<sequence length="335" mass="35578">MPLARLSCLTVAVVVMLGCGKAKPTAPAVQVTMPEDGGAPGNGFVAGWNDDYVSQARAQSSGNPPPGRIATSNFAAPPRPGTPRPTLTTTPGVATRRPMTTPSRPAPPLPMVSDPINMAQLSPTLEPIVVQLTMTKANGRVVQGGGVVVSKEGLVVTTASLIQDAVAGEAEFCNQQKTSVLGHFTNHGDAEIPLAAVIVDTHGYELEATRVSPLLASKDMTVKIGDPLLYFETDEFPFPREQIVANGLQQPPRRRGFGNPGRQEYRTIYTTARSEDSPQGNPMFDRAGELAAITIVNRMNAQVIAVSINEIAERLPSMSLSNSIRYTGKMAPGRQ</sequence>
<dbReference type="PROSITE" id="PS51257">
    <property type="entry name" value="PROKAR_LIPOPROTEIN"/>
    <property type="match status" value="1"/>
</dbReference>
<evidence type="ECO:0000313" key="3">
    <source>
        <dbReference type="Proteomes" id="UP000004358"/>
    </source>
</evidence>
<evidence type="ECO:0000256" key="1">
    <source>
        <dbReference type="SAM" id="MobiDB-lite"/>
    </source>
</evidence>
<dbReference type="STRING" id="314230.DSM3645_20242"/>
<dbReference type="AlphaFoldDB" id="A4A2Q9"/>
<dbReference type="InterPro" id="IPR009003">
    <property type="entry name" value="Peptidase_S1_PA"/>
</dbReference>
<accession>A4A2Q9</accession>
<gene>
    <name evidence="2" type="ORF">DSM3645_20242</name>
</gene>
<evidence type="ECO:0000313" key="2">
    <source>
        <dbReference type="EMBL" id="EAQ76947.1"/>
    </source>
</evidence>
<dbReference type="RefSeq" id="WP_002651946.1">
    <property type="nucleotide sequence ID" value="NZ_CH672376.1"/>
</dbReference>
<dbReference type="OrthoDB" id="89694at203682"/>
<proteinExistence type="predicted"/>
<dbReference type="EMBL" id="AANZ01000049">
    <property type="protein sequence ID" value="EAQ76947.1"/>
    <property type="molecule type" value="Genomic_DNA"/>
</dbReference>
<evidence type="ECO:0008006" key="4">
    <source>
        <dbReference type="Google" id="ProtNLM"/>
    </source>
</evidence>
<reference evidence="2 3" key="1">
    <citation type="submission" date="2006-02" db="EMBL/GenBank/DDBJ databases">
        <authorList>
            <person name="Amann R."/>
            <person name="Ferriera S."/>
            <person name="Johnson J."/>
            <person name="Kravitz S."/>
            <person name="Halpern A."/>
            <person name="Remington K."/>
            <person name="Beeson K."/>
            <person name="Tran B."/>
            <person name="Rogers Y.-H."/>
            <person name="Friedman R."/>
            <person name="Venter J.C."/>
        </authorList>
    </citation>
    <scope>NUCLEOTIDE SEQUENCE [LARGE SCALE GENOMIC DNA]</scope>
    <source>
        <strain evidence="2 3">DSM 3645</strain>
    </source>
</reference>
<dbReference type="Proteomes" id="UP000004358">
    <property type="component" value="Unassembled WGS sequence"/>
</dbReference>
<name>A4A2Q9_9BACT</name>
<protein>
    <recommendedName>
        <fullName evidence="4">Serine protease</fullName>
    </recommendedName>
</protein>